<dbReference type="Proteomes" id="UP001198701">
    <property type="component" value="Unassembled WGS sequence"/>
</dbReference>
<gene>
    <name evidence="1" type="ORF">LMJ30_07980</name>
</gene>
<sequence length="87" mass="9421">MKASKKEFEPYANEADVVIIGKLMIENRLDRITLAGDVDLTLDRAGLARARELHQLLGAIVARLEASALPEALAPPQVKTVKNPFAG</sequence>
<protein>
    <submittedName>
        <fullName evidence="1">Uncharacterized protein</fullName>
    </submittedName>
</protein>
<name>A0ABS8ISH8_9BURK</name>
<reference evidence="1 2" key="1">
    <citation type="submission" date="2021-11" db="EMBL/GenBank/DDBJ databases">
        <authorList>
            <person name="Huq M.A."/>
        </authorList>
    </citation>
    <scope>NUCLEOTIDE SEQUENCE [LARGE SCALE GENOMIC DNA]</scope>
    <source>
        <strain evidence="1 2">MAHUQ-52</strain>
    </source>
</reference>
<dbReference type="EMBL" id="JAJHPV010000012">
    <property type="protein sequence ID" value="MCC6070891.1"/>
    <property type="molecule type" value="Genomic_DNA"/>
</dbReference>
<dbReference type="RefSeq" id="WP_229431814.1">
    <property type="nucleotide sequence ID" value="NZ_JAJHPV010000012.1"/>
</dbReference>
<evidence type="ECO:0000313" key="2">
    <source>
        <dbReference type="Proteomes" id="UP001198701"/>
    </source>
</evidence>
<comment type="caution">
    <text evidence="1">The sequence shown here is derived from an EMBL/GenBank/DDBJ whole genome shotgun (WGS) entry which is preliminary data.</text>
</comment>
<proteinExistence type="predicted"/>
<evidence type="ECO:0000313" key="1">
    <source>
        <dbReference type="EMBL" id="MCC6070891.1"/>
    </source>
</evidence>
<keyword evidence="2" id="KW-1185">Reference proteome</keyword>
<accession>A0ABS8ISH8</accession>
<organism evidence="1 2">
    <name type="scientific">Massilia agrisoli</name>
    <dbReference type="NCBI Taxonomy" id="2892444"/>
    <lineage>
        <taxon>Bacteria</taxon>
        <taxon>Pseudomonadati</taxon>
        <taxon>Pseudomonadota</taxon>
        <taxon>Betaproteobacteria</taxon>
        <taxon>Burkholderiales</taxon>
        <taxon>Oxalobacteraceae</taxon>
        <taxon>Telluria group</taxon>
        <taxon>Massilia</taxon>
    </lineage>
</organism>